<evidence type="ECO:0000256" key="1">
    <source>
        <dbReference type="ARBA" id="ARBA00010007"/>
    </source>
</evidence>
<feature type="domain" description="GST C-terminal" evidence="3">
    <location>
        <begin position="93"/>
        <end position="221"/>
    </location>
</feature>
<keyword evidence="5" id="KW-1185">Reference proteome</keyword>
<dbReference type="PROSITE" id="PS50404">
    <property type="entry name" value="GST_NTER"/>
    <property type="match status" value="1"/>
</dbReference>
<dbReference type="InterPro" id="IPR036249">
    <property type="entry name" value="Thioredoxin-like_sf"/>
</dbReference>
<protein>
    <submittedName>
        <fullName evidence="4">Maleylacetoacetate isomerase</fullName>
    </submittedName>
</protein>
<dbReference type="AlphaFoldDB" id="A0A0R0BHX0"/>
<dbReference type="SFLD" id="SFLDS00019">
    <property type="entry name" value="Glutathione_Transferase_(cytos"/>
    <property type="match status" value="1"/>
</dbReference>
<dbReference type="SFLD" id="SFLDG00358">
    <property type="entry name" value="Main_(cytGST)"/>
    <property type="match status" value="1"/>
</dbReference>
<evidence type="ECO:0000259" key="2">
    <source>
        <dbReference type="PROSITE" id="PS50404"/>
    </source>
</evidence>
<evidence type="ECO:0000313" key="5">
    <source>
        <dbReference type="Proteomes" id="UP000051254"/>
    </source>
</evidence>
<comment type="similarity">
    <text evidence="1">Belongs to the GST superfamily. Zeta family.</text>
</comment>
<dbReference type="FunFam" id="1.20.1050.10:FF:000017">
    <property type="entry name" value="Maleylacetoacetate isomerase"/>
    <property type="match status" value="1"/>
</dbReference>
<dbReference type="FunFam" id="3.40.30.10:FF:000293">
    <property type="entry name" value="Maleylacetoacetate isomerase MaiA"/>
    <property type="match status" value="1"/>
</dbReference>
<evidence type="ECO:0000259" key="3">
    <source>
        <dbReference type="PROSITE" id="PS50405"/>
    </source>
</evidence>
<organism evidence="4 5">
    <name type="scientific">Stenotrophomonas koreensis</name>
    <dbReference type="NCBI Taxonomy" id="266128"/>
    <lineage>
        <taxon>Bacteria</taxon>
        <taxon>Pseudomonadati</taxon>
        <taxon>Pseudomonadota</taxon>
        <taxon>Gammaproteobacteria</taxon>
        <taxon>Lysobacterales</taxon>
        <taxon>Lysobacteraceae</taxon>
        <taxon>Stenotrophomonas</taxon>
    </lineage>
</organism>
<comment type="caution">
    <text evidence="4">The sequence shown here is derived from an EMBL/GenBank/DDBJ whole genome shotgun (WGS) entry which is preliminary data.</text>
</comment>
<dbReference type="SUPFAM" id="SSF47616">
    <property type="entry name" value="GST C-terminal domain-like"/>
    <property type="match status" value="1"/>
</dbReference>
<reference evidence="4 5" key="1">
    <citation type="submission" date="2015-05" db="EMBL/GenBank/DDBJ databases">
        <title>Genome sequencing and analysis of members of genus Stenotrophomonas.</title>
        <authorList>
            <person name="Patil P.P."/>
            <person name="Midha S."/>
            <person name="Patil P.B."/>
        </authorList>
    </citation>
    <scope>NUCLEOTIDE SEQUENCE [LARGE SCALE GENOMIC DNA]</scope>
    <source>
        <strain evidence="4 5">DSM 17805</strain>
    </source>
</reference>
<dbReference type="GO" id="GO:0006559">
    <property type="term" value="P:L-phenylalanine catabolic process"/>
    <property type="evidence" value="ECO:0007669"/>
    <property type="project" value="TreeGrafter"/>
</dbReference>
<name>A0A0R0BHX0_9GAMM</name>
<dbReference type="STRING" id="266128.ABB25_10905"/>
<dbReference type="InterPro" id="IPR036282">
    <property type="entry name" value="Glutathione-S-Trfase_C_sf"/>
</dbReference>
<dbReference type="Pfam" id="PF13417">
    <property type="entry name" value="GST_N_3"/>
    <property type="match status" value="1"/>
</dbReference>
<dbReference type="CDD" id="cd03191">
    <property type="entry name" value="GST_C_Zeta"/>
    <property type="match status" value="1"/>
</dbReference>
<dbReference type="PANTHER" id="PTHR42673">
    <property type="entry name" value="MALEYLACETOACETATE ISOMERASE"/>
    <property type="match status" value="1"/>
</dbReference>
<dbReference type="PATRIC" id="fig|266128.3.peg.1059"/>
<dbReference type="NCBIfam" id="TIGR01262">
    <property type="entry name" value="maiA"/>
    <property type="match status" value="1"/>
</dbReference>
<dbReference type="RefSeq" id="WP_057666708.1">
    <property type="nucleotide sequence ID" value="NZ_LDJH01000018.1"/>
</dbReference>
<proteinExistence type="inferred from homology"/>
<dbReference type="InterPro" id="IPR010987">
    <property type="entry name" value="Glutathione-S-Trfase_C-like"/>
</dbReference>
<dbReference type="SUPFAM" id="SSF52833">
    <property type="entry name" value="Thioredoxin-like"/>
    <property type="match status" value="1"/>
</dbReference>
<dbReference type="GO" id="GO:0006749">
    <property type="term" value="P:glutathione metabolic process"/>
    <property type="evidence" value="ECO:0007669"/>
    <property type="project" value="TreeGrafter"/>
</dbReference>
<dbReference type="PANTHER" id="PTHR42673:SF21">
    <property type="entry name" value="GLUTATHIONE S-TRANSFERASE YFCF"/>
    <property type="match status" value="1"/>
</dbReference>
<gene>
    <name evidence="4" type="ORF">ABB25_10905</name>
</gene>
<dbReference type="Gene3D" id="3.40.30.10">
    <property type="entry name" value="Glutaredoxin"/>
    <property type="match status" value="1"/>
</dbReference>
<dbReference type="Gene3D" id="1.20.1050.10">
    <property type="match status" value="1"/>
</dbReference>
<dbReference type="InterPro" id="IPR004045">
    <property type="entry name" value="Glutathione_S-Trfase_N"/>
</dbReference>
<accession>A0A0R0BHX0</accession>
<dbReference type="Proteomes" id="UP000051254">
    <property type="component" value="Unassembled WGS sequence"/>
</dbReference>
<sequence>MTAPALVLHGYWRSSAAYRVRIGLGLKGLVWQDRPVHLVRDGGEQHGAAHVALNPQQLVPVLEHAGRVLTQSLAILEYLDEAFPGTPALLPADPAGRAQVRALAQLIACDVHPLNNLRVMQYLGRELAADEAARARWTAHWMEEGFAAMETLLAQRSPPGDFCHGDRPGQADCCLVPQLYNARRFGVDLGRYPRLLQIEQACLALPAFAAAAPEAQPDAVAV</sequence>
<dbReference type="PROSITE" id="PS50405">
    <property type="entry name" value="GST_CTER"/>
    <property type="match status" value="1"/>
</dbReference>
<dbReference type="GO" id="GO:0004364">
    <property type="term" value="F:glutathione transferase activity"/>
    <property type="evidence" value="ECO:0007669"/>
    <property type="project" value="TreeGrafter"/>
</dbReference>
<dbReference type="GO" id="GO:0016034">
    <property type="term" value="F:maleylacetoacetate isomerase activity"/>
    <property type="evidence" value="ECO:0007669"/>
    <property type="project" value="TreeGrafter"/>
</dbReference>
<dbReference type="InterPro" id="IPR034330">
    <property type="entry name" value="GST_Zeta_C"/>
</dbReference>
<dbReference type="GO" id="GO:0005737">
    <property type="term" value="C:cytoplasm"/>
    <property type="evidence" value="ECO:0007669"/>
    <property type="project" value="InterPro"/>
</dbReference>
<dbReference type="CDD" id="cd03042">
    <property type="entry name" value="GST_N_Zeta"/>
    <property type="match status" value="1"/>
</dbReference>
<dbReference type="InterPro" id="IPR034333">
    <property type="entry name" value="GST_Zeta_N"/>
</dbReference>
<dbReference type="InterPro" id="IPR040079">
    <property type="entry name" value="Glutathione_S-Trfase"/>
</dbReference>
<evidence type="ECO:0000313" key="4">
    <source>
        <dbReference type="EMBL" id="KRG56649.1"/>
    </source>
</evidence>
<dbReference type="InterPro" id="IPR005955">
    <property type="entry name" value="GST_Zeta"/>
</dbReference>
<dbReference type="Pfam" id="PF13410">
    <property type="entry name" value="GST_C_2"/>
    <property type="match status" value="1"/>
</dbReference>
<dbReference type="EMBL" id="LDJH01000018">
    <property type="protein sequence ID" value="KRG56649.1"/>
    <property type="molecule type" value="Genomic_DNA"/>
</dbReference>
<dbReference type="OrthoDB" id="509852at2"/>
<feature type="domain" description="GST N-terminal" evidence="2">
    <location>
        <begin position="4"/>
        <end position="87"/>
    </location>
</feature>
<keyword evidence="4" id="KW-0413">Isomerase</keyword>